<keyword evidence="8 13" id="KW-0472">Membrane</keyword>
<dbReference type="Proteomes" id="UP000669903">
    <property type="component" value="Unassembled WGS sequence"/>
</dbReference>
<name>A0A836FR40_9HYME</name>
<dbReference type="SUPFAM" id="SSF51735">
    <property type="entry name" value="NAD(P)-binding Rossmann-fold domains"/>
    <property type="match status" value="1"/>
</dbReference>
<evidence type="ECO:0000256" key="3">
    <source>
        <dbReference type="ARBA" id="ARBA00022692"/>
    </source>
</evidence>
<evidence type="ECO:0000256" key="7">
    <source>
        <dbReference type="ARBA" id="ARBA00023098"/>
    </source>
</evidence>
<evidence type="ECO:0000313" key="14">
    <source>
        <dbReference type="EMBL" id="KAG5344123.1"/>
    </source>
</evidence>
<organism evidence="14 15">
    <name type="scientific">Acromyrmex charruanus</name>
    <dbReference type="NCBI Taxonomy" id="2715315"/>
    <lineage>
        <taxon>Eukaryota</taxon>
        <taxon>Metazoa</taxon>
        <taxon>Ecdysozoa</taxon>
        <taxon>Arthropoda</taxon>
        <taxon>Hexapoda</taxon>
        <taxon>Insecta</taxon>
        <taxon>Pterygota</taxon>
        <taxon>Neoptera</taxon>
        <taxon>Endopterygota</taxon>
        <taxon>Hymenoptera</taxon>
        <taxon>Apocrita</taxon>
        <taxon>Aculeata</taxon>
        <taxon>Formicoidea</taxon>
        <taxon>Formicidae</taxon>
        <taxon>Myrmicinae</taxon>
        <taxon>Acromyrmex</taxon>
    </lineage>
</organism>
<dbReference type="AlphaFoldDB" id="A0A836FR40"/>
<dbReference type="PRINTS" id="PR00081">
    <property type="entry name" value="GDHRDH"/>
</dbReference>
<dbReference type="InterPro" id="IPR036291">
    <property type="entry name" value="NAD(P)-bd_dom_sf"/>
</dbReference>
<dbReference type="Pfam" id="PF00106">
    <property type="entry name" value="adh_short"/>
    <property type="match status" value="1"/>
</dbReference>
<keyword evidence="6" id="KW-0560">Oxidoreductase</keyword>
<feature type="non-terminal residue" evidence="14">
    <location>
        <position position="1"/>
    </location>
</feature>
<evidence type="ECO:0000256" key="2">
    <source>
        <dbReference type="ARBA" id="ARBA00006484"/>
    </source>
</evidence>
<gene>
    <name evidence="14" type="primary">Sdr16c6_2</name>
    <name evidence="14" type="ORF">G6Z76_0011731</name>
</gene>
<comment type="caution">
    <text evidence="14">The sequence shown here is derived from an EMBL/GenBank/DDBJ whole genome shotgun (WGS) entry which is preliminary data.</text>
</comment>
<feature type="non-terminal residue" evidence="14">
    <location>
        <position position="287"/>
    </location>
</feature>
<evidence type="ECO:0000313" key="15">
    <source>
        <dbReference type="Proteomes" id="UP000669903"/>
    </source>
</evidence>
<keyword evidence="7" id="KW-0443">Lipid metabolism</keyword>
<comment type="similarity">
    <text evidence="2 12">Belongs to the short-chain dehydrogenases/reductases (SDR) family.</text>
</comment>
<dbReference type="FunFam" id="3.40.50.720:FF:000131">
    <property type="entry name" value="Short-chain dehydrogenase/reductase 3"/>
    <property type="match status" value="1"/>
</dbReference>
<evidence type="ECO:0000256" key="1">
    <source>
        <dbReference type="ARBA" id="ARBA00004141"/>
    </source>
</evidence>
<proteinExistence type="inferred from homology"/>
<dbReference type="PRINTS" id="PR00080">
    <property type="entry name" value="SDRFAMILY"/>
</dbReference>
<protein>
    <recommendedName>
        <fullName evidence="10">Short-chain dehydrogenase/reductase 3</fullName>
    </recommendedName>
    <alternativeName>
        <fullName evidence="11">Retinal short-chain dehydrogenase/reductase 1</fullName>
    </alternativeName>
</protein>
<evidence type="ECO:0000256" key="12">
    <source>
        <dbReference type="RuleBase" id="RU000363"/>
    </source>
</evidence>
<evidence type="ECO:0000256" key="13">
    <source>
        <dbReference type="SAM" id="Phobius"/>
    </source>
</evidence>
<reference evidence="14" key="1">
    <citation type="submission" date="2020-03" db="EMBL/GenBank/DDBJ databases">
        <title>Relaxed selection underlies rapid genomic changes in the transitions from sociality to social parasitism in ants.</title>
        <authorList>
            <person name="Bi X."/>
        </authorList>
    </citation>
    <scope>NUCLEOTIDE SEQUENCE</scope>
    <source>
        <strain evidence="14">BGI-DK2014a</strain>
        <tissue evidence="14">Whole body</tissue>
    </source>
</reference>
<dbReference type="GO" id="GO:0016020">
    <property type="term" value="C:membrane"/>
    <property type="evidence" value="ECO:0007669"/>
    <property type="project" value="UniProtKB-SubCell"/>
</dbReference>
<dbReference type="CDD" id="cd05339">
    <property type="entry name" value="17beta-HSDXI-like_SDR_c"/>
    <property type="match status" value="1"/>
</dbReference>
<dbReference type="InterPro" id="IPR002347">
    <property type="entry name" value="SDR_fam"/>
</dbReference>
<keyword evidence="15" id="KW-1185">Reference proteome</keyword>
<feature type="transmembrane region" description="Helical" evidence="13">
    <location>
        <begin position="6"/>
        <end position="27"/>
    </location>
</feature>
<dbReference type="PANTHER" id="PTHR24322">
    <property type="entry name" value="PKSB"/>
    <property type="match status" value="1"/>
</dbReference>
<evidence type="ECO:0000256" key="4">
    <source>
        <dbReference type="ARBA" id="ARBA00022857"/>
    </source>
</evidence>
<sequence length="287" mass="32566">AIMPLIKYIMLLAEIFLLILKVPYYIFNDVYRLIRPIKKKSVADEIVLITGAGHGIGKELAIGYASLGATVVCWDINEESNNETMNDIKKKGNNSVYAYQCNVADVKQVFSVAKKIKEEVGDVTILINNAGIVYIKSLLNHSPDEITRVINVNMTAHYWTLKAFLPSMIEKNHGHIVSVSSIAAFHSFYYATIYCPTKSAVQAIMDSVSDELRVLSNKKSSIKFTTVYPFFVHTGFIKNIYFRFPWLIRKLSPQEVALSIINAQRQNRKNQIIPSYWLSICNLARYV</sequence>
<accession>A0A836FR40</accession>
<dbReference type="Gene3D" id="3.40.50.720">
    <property type="entry name" value="NAD(P)-binding Rossmann-like Domain"/>
    <property type="match status" value="1"/>
</dbReference>
<evidence type="ECO:0000256" key="6">
    <source>
        <dbReference type="ARBA" id="ARBA00023002"/>
    </source>
</evidence>
<comment type="subcellular location">
    <subcellularLocation>
        <location evidence="1">Membrane</location>
        <topology evidence="1">Multi-pass membrane protein</topology>
    </subcellularLocation>
</comment>
<comment type="function">
    <text evidence="9">Catalyzes the reduction of all-trans-retinal to all-trans-retinol in the presence of NADPH.</text>
</comment>
<evidence type="ECO:0000256" key="10">
    <source>
        <dbReference type="ARBA" id="ARBA00068717"/>
    </source>
</evidence>
<dbReference type="GO" id="GO:0052650">
    <property type="term" value="F:all-trans-retinol dehydrogenase (NADP+) activity"/>
    <property type="evidence" value="ECO:0007669"/>
    <property type="project" value="UniProtKB-ARBA"/>
</dbReference>
<keyword evidence="5 13" id="KW-1133">Transmembrane helix</keyword>
<evidence type="ECO:0000256" key="5">
    <source>
        <dbReference type="ARBA" id="ARBA00022989"/>
    </source>
</evidence>
<dbReference type="GO" id="GO:0005811">
    <property type="term" value="C:lipid droplet"/>
    <property type="evidence" value="ECO:0007669"/>
    <property type="project" value="TreeGrafter"/>
</dbReference>
<keyword evidence="4" id="KW-0521">NADP</keyword>
<evidence type="ECO:0000256" key="8">
    <source>
        <dbReference type="ARBA" id="ARBA00023136"/>
    </source>
</evidence>
<evidence type="ECO:0000256" key="9">
    <source>
        <dbReference type="ARBA" id="ARBA00059620"/>
    </source>
</evidence>
<dbReference type="EMBL" id="JAANIC010002671">
    <property type="protein sequence ID" value="KAG5344123.1"/>
    <property type="molecule type" value="Genomic_DNA"/>
</dbReference>
<evidence type="ECO:0000256" key="11">
    <source>
        <dbReference type="ARBA" id="ARBA00082544"/>
    </source>
</evidence>
<keyword evidence="3 13" id="KW-0812">Transmembrane</keyword>
<dbReference type="PANTHER" id="PTHR24322:SF736">
    <property type="entry name" value="RETINOL DEHYDROGENASE 10"/>
    <property type="match status" value="1"/>
</dbReference>